<keyword evidence="1" id="KW-1185">Reference proteome</keyword>
<dbReference type="AlphaFoldDB" id="A0A1I7TZY6"/>
<sequence length="104" mass="12504">MYEPIRQVLDFRHIEQINKMTFHFRKLSRQVTSHIGMVPNAIVGQLRGLTDRIANNIEYLEEDMARNERAPFEAKLDYYRQEYQEMTVYFNELVNNLHITPSQQ</sequence>
<organism evidence="1 2">
    <name type="scientific">Caenorhabditis tropicalis</name>
    <dbReference type="NCBI Taxonomy" id="1561998"/>
    <lineage>
        <taxon>Eukaryota</taxon>
        <taxon>Metazoa</taxon>
        <taxon>Ecdysozoa</taxon>
        <taxon>Nematoda</taxon>
        <taxon>Chromadorea</taxon>
        <taxon>Rhabditida</taxon>
        <taxon>Rhabditina</taxon>
        <taxon>Rhabditomorpha</taxon>
        <taxon>Rhabditoidea</taxon>
        <taxon>Rhabditidae</taxon>
        <taxon>Peloderinae</taxon>
        <taxon>Caenorhabditis</taxon>
    </lineage>
</organism>
<name>A0A1I7TZY6_9PELO</name>
<evidence type="ECO:0000313" key="2">
    <source>
        <dbReference type="WBParaSite" id="Csp11.Scaffold629.g13478.t1"/>
    </source>
</evidence>
<reference evidence="2" key="1">
    <citation type="submission" date="2016-11" db="UniProtKB">
        <authorList>
            <consortium name="WormBaseParasite"/>
        </authorList>
    </citation>
    <scope>IDENTIFICATION</scope>
</reference>
<dbReference type="eggNOG" id="ENOG502TIFJ">
    <property type="taxonomic scope" value="Eukaryota"/>
</dbReference>
<protein>
    <submittedName>
        <fullName evidence="2">Mediator of RNA polymerase II transcription subunit 22</fullName>
    </submittedName>
</protein>
<proteinExistence type="predicted"/>
<dbReference type="WBParaSite" id="Csp11.Scaffold629.g13478.t1">
    <property type="protein sequence ID" value="Csp11.Scaffold629.g13478.t1"/>
    <property type="gene ID" value="Csp11.Scaffold629.g13478"/>
</dbReference>
<accession>A0A1I7TZY6</accession>
<dbReference type="Proteomes" id="UP000095282">
    <property type="component" value="Unplaced"/>
</dbReference>
<evidence type="ECO:0000313" key="1">
    <source>
        <dbReference type="Proteomes" id="UP000095282"/>
    </source>
</evidence>